<dbReference type="InterPro" id="IPR011993">
    <property type="entry name" value="PH-like_dom_sf"/>
</dbReference>
<evidence type="ECO:0000313" key="2">
    <source>
        <dbReference type="EMBL" id="KAK9102784.1"/>
    </source>
</evidence>
<comment type="caution">
    <text evidence="2">The sequence shown here is derived from an EMBL/GenBank/DDBJ whole genome shotgun (WGS) entry which is preliminary data.</text>
</comment>
<gene>
    <name evidence="2" type="ORF">Sjap_020038</name>
</gene>
<accession>A0AAP0F0P5</accession>
<organism evidence="2 3">
    <name type="scientific">Stephania japonica</name>
    <dbReference type="NCBI Taxonomy" id="461633"/>
    <lineage>
        <taxon>Eukaryota</taxon>
        <taxon>Viridiplantae</taxon>
        <taxon>Streptophyta</taxon>
        <taxon>Embryophyta</taxon>
        <taxon>Tracheophyta</taxon>
        <taxon>Spermatophyta</taxon>
        <taxon>Magnoliopsida</taxon>
        <taxon>Ranunculales</taxon>
        <taxon>Menispermaceae</taxon>
        <taxon>Menispermoideae</taxon>
        <taxon>Cissampelideae</taxon>
        <taxon>Stephania</taxon>
    </lineage>
</organism>
<keyword evidence="3" id="KW-1185">Reference proteome</keyword>
<sequence>MGVQLQPASPQLQRIQERIISSATPTFLVMVCAPPETPTESMEFLARSWSLSAQELSKALKHSHLHSNVLSSNPFCPPGHIGDCSSQLLIQPPSLPCQPPQPDVCNLQNPTLEDEATKEVFLLHQALNPEFLAYQQTIKNGLYYKNVLKGRTMGRWIKDQKERRKQEIRTHKAELHAAITVAGVAAAIAAIAATQRSSEPCKTSGAVASAAALVASHCVEIAEDMGAERDQILNFVNSAVNVKTNGDIMTLTAGAATALRGAATLKARLEKGFCTAAIALNSDLIQDNKELSTSALTFVTRGGELLKRTRKGALHWKHVTISINSQFQVVAKLKSKHMGAFTKKKKCVISDVHYDILPWMQRESEESERKAYFGIKTVDRLIEFECRSKFEKQMWTDGIRQMLQRNGNMI</sequence>
<dbReference type="InterPro" id="IPR013666">
    <property type="entry name" value="PH_pln"/>
</dbReference>
<dbReference type="AlphaFoldDB" id="A0AAP0F0P5"/>
<name>A0AAP0F0P5_9MAGN</name>
<evidence type="ECO:0000259" key="1">
    <source>
        <dbReference type="SMART" id="SM00233"/>
    </source>
</evidence>
<dbReference type="PANTHER" id="PTHR31351:SF2">
    <property type="entry name" value="PHOSPHOINOSITIDE BINDING PROTEIN"/>
    <property type="match status" value="1"/>
</dbReference>
<evidence type="ECO:0000313" key="3">
    <source>
        <dbReference type="Proteomes" id="UP001417504"/>
    </source>
</evidence>
<dbReference type="Proteomes" id="UP001417504">
    <property type="component" value="Unassembled WGS sequence"/>
</dbReference>
<dbReference type="InterPro" id="IPR008546">
    <property type="entry name" value="VAN3-bd-like_auxin_canal"/>
</dbReference>
<dbReference type="SUPFAM" id="SSF50729">
    <property type="entry name" value="PH domain-like"/>
    <property type="match status" value="1"/>
</dbReference>
<dbReference type="InterPro" id="IPR001849">
    <property type="entry name" value="PH_domain"/>
</dbReference>
<dbReference type="EMBL" id="JBBNAE010000008">
    <property type="protein sequence ID" value="KAK9102784.1"/>
    <property type="molecule type" value="Genomic_DNA"/>
</dbReference>
<proteinExistence type="predicted"/>
<dbReference type="Gene3D" id="2.30.29.30">
    <property type="entry name" value="Pleckstrin-homology domain (PH domain)/Phosphotyrosine-binding domain (PTB)"/>
    <property type="match status" value="1"/>
</dbReference>
<protein>
    <recommendedName>
        <fullName evidence="1">PH domain-containing protein</fullName>
    </recommendedName>
</protein>
<reference evidence="2 3" key="1">
    <citation type="submission" date="2024-01" db="EMBL/GenBank/DDBJ databases">
        <title>Genome assemblies of Stephania.</title>
        <authorList>
            <person name="Yang L."/>
        </authorList>
    </citation>
    <scope>NUCLEOTIDE SEQUENCE [LARGE SCALE GENOMIC DNA]</scope>
    <source>
        <strain evidence="2">QJT</strain>
        <tissue evidence="2">Leaf</tissue>
    </source>
</reference>
<dbReference type="SMART" id="SM00233">
    <property type="entry name" value="PH"/>
    <property type="match status" value="1"/>
</dbReference>
<feature type="domain" description="PH" evidence="1">
    <location>
        <begin position="299"/>
        <end position="406"/>
    </location>
</feature>
<dbReference type="Pfam" id="PF05703">
    <property type="entry name" value="Auxin_canalis"/>
    <property type="match status" value="1"/>
</dbReference>
<dbReference type="InterPro" id="IPR040269">
    <property type="entry name" value="VAB"/>
</dbReference>
<dbReference type="Pfam" id="PF08458">
    <property type="entry name" value="PH_2"/>
    <property type="match status" value="1"/>
</dbReference>
<dbReference type="PANTHER" id="PTHR31351">
    <property type="entry name" value="EXPRESSED PROTEIN"/>
    <property type="match status" value="1"/>
</dbReference>